<dbReference type="PROSITE" id="PS00397">
    <property type="entry name" value="RECOMBINASES_1"/>
    <property type="match status" value="1"/>
</dbReference>
<dbReference type="CDD" id="cd03768">
    <property type="entry name" value="SR_ResInv"/>
    <property type="match status" value="1"/>
</dbReference>
<sequence>MSSQKSGYKVGYARVSTVDQTLDIQIKKLKEYGCRRIYCEKASGADAERKELRRLLDNLKEGQMVVVTRLDRLARSTFDLFSIVKTITDQKATFYSLGEPWTNTNTSTGRLMLAVLGGLADVERDLIRTRTAEGRARAIEQGKRMGRPRRITEDQRQSIIHRRQIGESLQSIAESFGIDNSTVSRIARAQGCYQADIARIKKKSPAPAELTPLPLHLNTNFWGQPDHAQIEQDGNAAPGP</sequence>
<dbReference type="AlphaFoldDB" id="A0A177G848"/>
<dbReference type="Pfam" id="PF00239">
    <property type="entry name" value="Resolvase"/>
    <property type="match status" value="1"/>
</dbReference>
<dbReference type="PATRIC" id="fig|178901.16.peg.3608"/>
<feature type="domain" description="Resolvase/invertase-type recombinase catalytic" evidence="7">
    <location>
        <begin position="8"/>
        <end position="142"/>
    </location>
</feature>
<comment type="caution">
    <text evidence="8">The sequence shown here is derived from an EMBL/GenBank/DDBJ whole genome shotgun (WGS) entry which is preliminary data.</text>
</comment>
<dbReference type="PANTHER" id="PTHR30461">
    <property type="entry name" value="DNA-INVERTASE FROM LAMBDOID PROPHAGE"/>
    <property type="match status" value="1"/>
</dbReference>
<dbReference type="InterPro" id="IPR036162">
    <property type="entry name" value="Resolvase-like_N_sf"/>
</dbReference>
<dbReference type="Gene3D" id="3.40.50.1390">
    <property type="entry name" value="Resolvase, N-terminal catalytic domain"/>
    <property type="match status" value="1"/>
</dbReference>
<dbReference type="GO" id="GO:0000150">
    <property type="term" value="F:DNA strand exchange activity"/>
    <property type="evidence" value="ECO:0007669"/>
    <property type="project" value="InterPro"/>
</dbReference>
<dbReference type="PANTHER" id="PTHR30461:SF26">
    <property type="entry name" value="RESOLVASE HOMOLOG YNEB"/>
    <property type="match status" value="1"/>
</dbReference>
<evidence type="ECO:0000256" key="4">
    <source>
        <dbReference type="ARBA" id="ARBA00023172"/>
    </source>
</evidence>
<protein>
    <submittedName>
        <fullName evidence="8">Resolvase</fullName>
    </submittedName>
</protein>
<dbReference type="PROSITE" id="PS51736">
    <property type="entry name" value="RECOMBINASES_3"/>
    <property type="match status" value="1"/>
</dbReference>
<evidence type="ECO:0000313" key="8">
    <source>
        <dbReference type="EMBL" id="OAG75444.1"/>
    </source>
</evidence>
<dbReference type="InterPro" id="IPR006118">
    <property type="entry name" value="Recombinase_CS"/>
</dbReference>
<keyword evidence="3" id="KW-0238">DNA-binding</keyword>
<comment type="similarity">
    <text evidence="1">Belongs to the site-specific recombinase resolvase family.</text>
</comment>
<gene>
    <name evidence="8" type="primary">tnpR_2</name>
    <name evidence="8" type="ORF">Amal_03378</name>
</gene>
<keyword evidence="2" id="KW-0229">DNA integration</keyword>
<keyword evidence="4" id="KW-0233">DNA recombination</keyword>
<proteinExistence type="inferred from homology"/>
<dbReference type="GO" id="GO:0015074">
    <property type="term" value="P:DNA integration"/>
    <property type="evidence" value="ECO:0007669"/>
    <property type="project" value="UniProtKB-KW"/>
</dbReference>
<dbReference type="EMBL" id="LVHD01000048">
    <property type="protein sequence ID" value="OAG75444.1"/>
    <property type="molecule type" value="Genomic_DNA"/>
</dbReference>
<dbReference type="GO" id="GO:0003677">
    <property type="term" value="F:DNA binding"/>
    <property type="evidence" value="ECO:0007669"/>
    <property type="project" value="UniProtKB-KW"/>
</dbReference>
<organism evidence="8 9">
    <name type="scientific">Acetobacter malorum</name>
    <dbReference type="NCBI Taxonomy" id="178901"/>
    <lineage>
        <taxon>Bacteria</taxon>
        <taxon>Pseudomonadati</taxon>
        <taxon>Pseudomonadota</taxon>
        <taxon>Alphaproteobacteria</taxon>
        <taxon>Acetobacterales</taxon>
        <taxon>Acetobacteraceae</taxon>
        <taxon>Acetobacter</taxon>
    </lineage>
</organism>
<reference evidence="8 9" key="1">
    <citation type="submission" date="2016-03" db="EMBL/GenBank/DDBJ databases">
        <title>Draft genome sequence of Acetobacter malorum CECT 7742, a strain isolated from strawberry vinegar.</title>
        <authorList>
            <person name="Sainz F."/>
            <person name="Mas A."/>
            <person name="Torija M.J."/>
        </authorList>
    </citation>
    <scope>NUCLEOTIDE SEQUENCE [LARGE SCALE GENOMIC DNA]</scope>
    <source>
        <strain evidence="8 9">CECT 7742</strain>
    </source>
</reference>
<dbReference type="SMART" id="SM00857">
    <property type="entry name" value="Resolvase"/>
    <property type="match status" value="1"/>
</dbReference>
<dbReference type="Proteomes" id="UP000077349">
    <property type="component" value="Unassembled WGS sequence"/>
</dbReference>
<dbReference type="SUPFAM" id="SSF46689">
    <property type="entry name" value="Homeodomain-like"/>
    <property type="match status" value="1"/>
</dbReference>
<dbReference type="InterPro" id="IPR036388">
    <property type="entry name" value="WH-like_DNA-bd_sf"/>
</dbReference>
<evidence type="ECO:0000256" key="6">
    <source>
        <dbReference type="PROSITE-ProRule" id="PRU10137"/>
    </source>
</evidence>
<dbReference type="InterPro" id="IPR006119">
    <property type="entry name" value="Resolv_N"/>
</dbReference>
<dbReference type="InterPro" id="IPR009057">
    <property type="entry name" value="Homeodomain-like_sf"/>
</dbReference>
<evidence type="ECO:0000256" key="2">
    <source>
        <dbReference type="ARBA" id="ARBA00022908"/>
    </source>
</evidence>
<evidence type="ECO:0000256" key="1">
    <source>
        <dbReference type="ARBA" id="ARBA00009913"/>
    </source>
</evidence>
<evidence type="ECO:0000256" key="5">
    <source>
        <dbReference type="PIRSR" id="PIRSR606118-50"/>
    </source>
</evidence>
<accession>A0A177G848</accession>
<dbReference type="InterPro" id="IPR050639">
    <property type="entry name" value="SSR_resolvase"/>
</dbReference>
<name>A0A177G848_9PROT</name>
<evidence type="ECO:0000313" key="9">
    <source>
        <dbReference type="Proteomes" id="UP000077349"/>
    </source>
</evidence>
<feature type="active site" description="O-(5'-phospho-DNA)-serine intermediate" evidence="5 6">
    <location>
        <position position="16"/>
    </location>
</feature>
<dbReference type="Gene3D" id="1.10.10.10">
    <property type="entry name" value="Winged helix-like DNA-binding domain superfamily/Winged helix DNA-binding domain"/>
    <property type="match status" value="1"/>
</dbReference>
<evidence type="ECO:0000256" key="3">
    <source>
        <dbReference type="ARBA" id="ARBA00023125"/>
    </source>
</evidence>
<dbReference type="SUPFAM" id="SSF53041">
    <property type="entry name" value="Resolvase-like"/>
    <property type="match status" value="1"/>
</dbReference>
<evidence type="ECO:0000259" key="7">
    <source>
        <dbReference type="PROSITE" id="PS51736"/>
    </source>
</evidence>